<reference evidence="1 2" key="1">
    <citation type="journal article" date="2014" name="BMC Genomics">
        <title>Genome sequencing of four Aureobasidium pullulans varieties: biotechnological potential, stress tolerance, and description of new species.</title>
        <authorList>
            <person name="Gostin Ar C."/>
            <person name="Ohm R.A."/>
            <person name="Kogej T."/>
            <person name="Sonjak S."/>
            <person name="Turk M."/>
            <person name="Zajc J."/>
            <person name="Zalar P."/>
            <person name="Grube M."/>
            <person name="Sun H."/>
            <person name="Han J."/>
            <person name="Sharma A."/>
            <person name="Chiniquy J."/>
            <person name="Ngan C.Y."/>
            <person name="Lipzen A."/>
            <person name="Barry K."/>
            <person name="Grigoriev I.V."/>
            <person name="Gunde-Cimerman N."/>
        </authorList>
    </citation>
    <scope>NUCLEOTIDE SEQUENCE [LARGE SCALE GENOMIC DNA]</scope>
    <source>
        <strain evidence="1 2">EXF-150</strain>
    </source>
</reference>
<dbReference type="PROSITE" id="PS51257">
    <property type="entry name" value="PROKAR_LIPOPROTEIN"/>
    <property type="match status" value="1"/>
</dbReference>
<proteinExistence type="predicted"/>
<keyword evidence="2" id="KW-1185">Reference proteome</keyword>
<evidence type="ECO:0000313" key="2">
    <source>
        <dbReference type="Proteomes" id="UP000030706"/>
    </source>
</evidence>
<dbReference type="EMBL" id="KL584976">
    <property type="protein sequence ID" value="KEQ87439.1"/>
    <property type="molecule type" value="Genomic_DNA"/>
</dbReference>
<dbReference type="RefSeq" id="XP_029763626.1">
    <property type="nucleotide sequence ID" value="XM_029904803.1"/>
</dbReference>
<dbReference type="AlphaFoldDB" id="A0A074XUY8"/>
<protein>
    <submittedName>
        <fullName evidence="1">Uncharacterized protein</fullName>
    </submittedName>
</protein>
<gene>
    <name evidence="1" type="ORF">M438DRAFT_342617</name>
</gene>
<accession>A0A074XUY8</accession>
<organism evidence="1 2">
    <name type="scientific">Aureobasidium pullulans EXF-150</name>
    <dbReference type="NCBI Taxonomy" id="1043002"/>
    <lineage>
        <taxon>Eukaryota</taxon>
        <taxon>Fungi</taxon>
        <taxon>Dikarya</taxon>
        <taxon>Ascomycota</taxon>
        <taxon>Pezizomycotina</taxon>
        <taxon>Dothideomycetes</taxon>
        <taxon>Dothideomycetidae</taxon>
        <taxon>Dothideales</taxon>
        <taxon>Saccotheciaceae</taxon>
        <taxon>Aureobasidium</taxon>
    </lineage>
</organism>
<dbReference type="GeneID" id="40747109"/>
<dbReference type="HOGENOM" id="CLU_3105960_0_0_1"/>
<dbReference type="Proteomes" id="UP000030706">
    <property type="component" value="Unassembled WGS sequence"/>
</dbReference>
<name>A0A074XUY8_AURPU</name>
<sequence>MYLPGSKDYVVLQRSSRSMADPCNGPSISGWVSCVPDILGTGGPGIVQMVS</sequence>
<evidence type="ECO:0000313" key="1">
    <source>
        <dbReference type="EMBL" id="KEQ87439.1"/>
    </source>
</evidence>